<dbReference type="PANTHER" id="PTHR19959:SF119">
    <property type="entry name" value="FUNGAL LIPASE-LIKE DOMAIN-CONTAINING PROTEIN"/>
    <property type="match status" value="1"/>
</dbReference>
<feature type="domain" description="Protein-PII uridylyltransferase N-terminal" evidence="2">
    <location>
        <begin position="95"/>
        <end position="162"/>
    </location>
</feature>
<dbReference type="GO" id="GO:0008773">
    <property type="term" value="F:[protein-PII] uridylyltransferase activity"/>
    <property type="evidence" value="ECO:0007669"/>
    <property type="project" value="InterPro"/>
</dbReference>
<evidence type="ECO:0000313" key="4">
    <source>
        <dbReference type="Proteomes" id="UP000749559"/>
    </source>
</evidence>
<comment type="caution">
    <text evidence="3">The sequence shown here is derived from an EMBL/GenBank/DDBJ whole genome shotgun (WGS) entry which is preliminary data.</text>
</comment>
<evidence type="ECO:0000313" key="3">
    <source>
        <dbReference type="EMBL" id="CAH1777589.1"/>
    </source>
</evidence>
<evidence type="ECO:0000259" key="2">
    <source>
        <dbReference type="Pfam" id="PF03445"/>
    </source>
</evidence>
<feature type="non-terminal residue" evidence="3">
    <location>
        <position position="1"/>
    </location>
</feature>
<dbReference type="AlphaFoldDB" id="A0A8S4N961"/>
<dbReference type="Proteomes" id="UP000749559">
    <property type="component" value="Unassembled WGS sequence"/>
</dbReference>
<dbReference type="OrthoDB" id="10260758at2759"/>
<dbReference type="EMBL" id="CAIIXF020000002">
    <property type="protein sequence ID" value="CAH1777589.1"/>
    <property type="molecule type" value="Genomic_DNA"/>
</dbReference>
<evidence type="ECO:0000256" key="1">
    <source>
        <dbReference type="SAM" id="MobiDB-lite"/>
    </source>
</evidence>
<dbReference type="Pfam" id="PF03445">
    <property type="entry name" value="DUF294"/>
    <property type="match status" value="1"/>
</dbReference>
<proteinExistence type="predicted"/>
<name>A0A8S4N961_OWEFU</name>
<organism evidence="3 4">
    <name type="scientific">Owenia fusiformis</name>
    <name type="common">Polychaete worm</name>
    <dbReference type="NCBI Taxonomy" id="6347"/>
    <lineage>
        <taxon>Eukaryota</taxon>
        <taxon>Metazoa</taxon>
        <taxon>Spiralia</taxon>
        <taxon>Lophotrochozoa</taxon>
        <taxon>Annelida</taxon>
        <taxon>Polychaeta</taxon>
        <taxon>Sedentaria</taxon>
        <taxon>Canalipalpata</taxon>
        <taxon>Sabellida</taxon>
        <taxon>Oweniida</taxon>
        <taxon>Oweniidae</taxon>
        <taxon>Owenia</taxon>
    </lineage>
</organism>
<reference evidence="3" key="1">
    <citation type="submission" date="2022-03" db="EMBL/GenBank/DDBJ databases">
        <authorList>
            <person name="Martin C."/>
        </authorList>
    </citation>
    <scope>NUCLEOTIDE SEQUENCE</scope>
</reference>
<sequence>CDEVEKMYMENILGKLPTTHDASAGIEKDMSQLNTNTKVERNYNEALNSYRSRLKANMKDAVDLMMKWPKADNGPNPEYEESLNQMIKSICGDNTSFMKEFIAELMEQSIAVCGPPPCKFTMVGLGSLARGESTPYSDLEYLFLTENNNHEEYFLNLHFYFQIKVLNLGETPLPVLGIKGSNDFYTEKEKLSHVFYDDTTPSRFKLDGNRPWASKLPPGHEGTEKKDPIKLTGTPKYVAELSTNESNEKNGYHLATIISTATNIMGDEGLFEEFRIQLAR</sequence>
<keyword evidence="4" id="KW-1185">Reference proteome</keyword>
<dbReference type="InterPro" id="IPR005105">
    <property type="entry name" value="GlnD_Uridyltrans_N"/>
</dbReference>
<protein>
    <recommendedName>
        <fullName evidence="2">Protein-PII uridylyltransferase N-terminal domain-containing protein</fullName>
    </recommendedName>
</protein>
<feature type="non-terminal residue" evidence="3">
    <location>
        <position position="280"/>
    </location>
</feature>
<accession>A0A8S4N961</accession>
<feature type="region of interest" description="Disordered" evidence="1">
    <location>
        <begin position="207"/>
        <end position="229"/>
    </location>
</feature>
<gene>
    <name evidence="3" type="ORF">OFUS_LOCUS4611</name>
</gene>
<dbReference type="PANTHER" id="PTHR19959">
    <property type="entry name" value="KINESIN LIGHT CHAIN"/>
    <property type="match status" value="1"/>
</dbReference>